<dbReference type="RefSeq" id="WP_197758509.1">
    <property type="nucleotide sequence ID" value="NZ_CBDHVZ010000065.1"/>
</dbReference>
<dbReference type="Proteomes" id="UP001176500">
    <property type="component" value="Unassembled WGS sequence"/>
</dbReference>
<reference evidence="1" key="1">
    <citation type="submission" date="2023-05" db="EMBL/GenBank/DDBJ databases">
        <title>Cannabis rhizosphere genomes.</title>
        <authorList>
            <person name="Goff K.L."/>
        </authorList>
    </citation>
    <scope>NUCLEOTIDE SEQUENCE</scope>
    <source>
        <strain evidence="1">SPPC 2817</strain>
    </source>
</reference>
<accession>A0ABT8LLP1</accession>
<gene>
    <name evidence="1" type="ORF">QO199_00365</name>
</gene>
<dbReference type="EMBL" id="JASMRX010000001">
    <property type="protein sequence ID" value="MDN6877123.1"/>
    <property type="molecule type" value="Genomic_DNA"/>
</dbReference>
<protein>
    <submittedName>
        <fullName evidence="1">Uncharacterized protein</fullName>
    </submittedName>
</protein>
<sequence length="86" mass="9737">MAVSVVRALCVTIVYRLDGDIKTFRHRIDASSLMDRFFRLEAGDTNGLFIPVGKGQQVSSGNVEWFEIIRVMDGCDCPDQYKDYLS</sequence>
<comment type="caution">
    <text evidence="1">The sequence shown here is derived from an EMBL/GenBank/DDBJ whole genome shotgun (WGS) entry which is preliminary data.</text>
</comment>
<keyword evidence="2" id="KW-1185">Reference proteome</keyword>
<proteinExistence type="predicted"/>
<name>A0ABT8LLP1_9GAMM</name>
<evidence type="ECO:0000313" key="1">
    <source>
        <dbReference type="EMBL" id="MDN6877123.1"/>
    </source>
</evidence>
<organism evidence="1 2">
    <name type="scientific">Serratia bockelmannii</name>
    <dbReference type="NCBI Taxonomy" id="2703793"/>
    <lineage>
        <taxon>Bacteria</taxon>
        <taxon>Pseudomonadati</taxon>
        <taxon>Pseudomonadota</taxon>
        <taxon>Gammaproteobacteria</taxon>
        <taxon>Enterobacterales</taxon>
        <taxon>Yersiniaceae</taxon>
        <taxon>Serratia</taxon>
    </lineage>
</organism>
<evidence type="ECO:0000313" key="2">
    <source>
        <dbReference type="Proteomes" id="UP001176500"/>
    </source>
</evidence>